<reference evidence="3" key="1">
    <citation type="submission" date="2021-04" db="EMBL/GenBank/DDBJ databases">
        <authorList>
            <person name="Hartkoorn R.C."/>
            <person name="Beaudoing E."/>
            <person name="Hot D."/>
        </authorList>
    </citation>
    <scope>NUCLEOTIDE SEQUENCE</scope>
    <source>
        <strain evidence="3">NRRL B-16292</strain>
    </source>
</reference>
<name>A0ABY5W9M4_9ACTN</name>
<dbReference type="PANTHER" id="PTHR31223:SF70">
    <property type="entry name" value="LOG FAMILY PROTEIN YJL055W"/>
    <property type="match status" value="1"/>
</dbReference>
<evidence type="ECO:0000313" key="3">
    <source>
        <dbReference type="EMBL" id="UWP85393.1"/>
    </source>
</evidence>
<comment type="catalytic activity">
    <reaction evidence="2">
        <text>9-ribosyl-trans-zeatin 5'-phosphate + H2O = trans-zeatin + D-ribose 5-phosphate</text>
        <dbReference type="Rhea" id="RHEA:48564"/>
        <dbReference type="ChEBI" id="CHEBI:15377"/>
        <dbReference type="ChEBI" id="CHEBI:16522"/>
        <dbReference type="ChEBI" id="CHEBI:78346"/>
        <dbReference type="ChEBI" id="CHEBI:87947"/>
        <dbReference type="EC" id="3.2.2.n1"/>
    </reaction>
</comment>
<dbReference type="EC" id="3.2.2.n1" evidence="2"/>
<evidence type="ECO:0000313" key="4">
    <source>
        <dbReference type="Proteomes" id="UP001059617"/>
    </source>
</evidence>
<protein>
    <recommendedName>
        <fullName evidence="2">Cytokinin riboside 5'-monophosphate phosphoribohydrolase</fullName>
        <ecNumber evidence="2">3.2.2.n1</ecNumber>
    </recommendedName>
</protein>
<dbReference type="PANTHER" id="PTHR31223">
    <property type="entry name" value="LOG FAMILY PROTEIN YJL055W"/>
    <property type="match status" value="1"/>
</dbReference>
<dbReference type="Pfam" id="PF03641">
    <property type="entry name" value="Lysine_decarbox"/>
    <property type="match status" value="1"/>
</dbReference>
<evidence type="ECO:0000256" key="1">
    <source>
        <dbReference type="ARBA" id="ARBA00006763"/>
    </source>
</evidence>
<keyword evidence="4" id="KW-1185">Reference proteome</keyword>
<accession>A0ABY5W9M4</accession>
<dbReference type="Gene3D" id="3.40.50.450">
    <property type="match status" value="1"/>
</dbReference>
<dbReference type="RefSeq" id="WP_259863504.1">
    <property type="nucleotide sequence ID" value="NZ_BAAAST010000020.1"/>
</dbReference>
<proteinExistence type="inferred from homology"/>
<comment type="catalytic activity">
    <reaction evidence="2">
        <text>N(6)-(dimethylallyl)adenosine 5'-phosphate + H2O = N(6)-dimethylallyladenine + D-ribose 5-phosphate</text>
        <dbReference type="Rhea" id="RHEA:48560"/>
        <dbReference type="ChEBI" id="CHEBI:15377"/>
        <dbReference type="ChEBI" id="CHEBI:17660"/>
        <dbReference type="ChEBI" id="CHEBI:57526"/>
        <dbReference type="ChEBI" id="CHEBI:78346"/>
        <dbReference type="EC" id="3.2.2.n1"/>
    </reaction>
</comment>
<reference evidence="3" key="2">
    <citation type="submission" date="2022-09" db="EMBL/GenBank/DDBJ databases">
        <title>Biosynthetic gene clusters of Dactylosporangioum fulvum.</title>
        <authorList>
            <person name="Caradec T."/>
        </authorList>
    </citation>
    <scope>NUCLEOTIDE SEQUENCE</scope>
    <source>
        <strain evidence="3">NRRL B-16292</strain>
    </source>
</reference>
<keyword evidence="2" id="KW-0203">Cytokinin biosynthesis</keyword>
<dbReference type="InterPro" id="IPR005269">
    <property type="entry name" value="LOG"/>
</dbReference>
<keyword evidence="2" id="KW-0378">Hydrolase</keyword>
<dbReference type="Proteomes" id="UP001059617">
    <property type="component" value="Chromosome"/>
</dbReference>
<dbReference type="InterPro" id="IPR031100">
    <property type="entry name" value="LOG_fam"/>
</dbReference>
<dbReference type="NCBIfam" id="TIGR00730">
    <property type="entry name" value="Rossman fold protein, TIGR00730 family"/>
    <property type="match status" value="1"/>
</dbReference>
<gene>
    <name evidence="3" type="ORF">Dfulv_14615</name>
</gene>
<organism evidence="3 4">
    <name type="scientific">Dactylosporangium fulvum</name>
    <dbReference type="NCBI Taxonomy" id="53359"/>
    <lineage>
        <taxon>Bacteria</taxon>
        <taxon>Bacillati</taxon>
        <taxon>Actinomycetota</taxon>
        <taxon>Actinomycetes</taxon>
        <taxon>Micromonosporales</taxon>
        <taxon>Micromonosporaceae</taxon>
        <taxon>Dactylosporangium</taxon>
    </lineage>
</organism>
<sequence>MTFAVCVFCSASESVDPRYLKLAEEVGTALAARGWTLVSGGEHVSMMGAVAAAARAGGAQTVGIVSNSLLYRADRDCDRLIVTSSVAARKQQMTVAADAFLALPGGLGTCDEIFSAWTERVVGAHAKPIVLLDPDDHFGGLLDWLADAGARGFVREHYLTAVRHVRSVADALDSCAQRLPAAT</sequence>
<comment type="similarity">
    <text evidence="1 2">Belongs to the LOG family.</text>
</comment>
<dbReference type="EMBL" id="CP073720">
    <property type="protein sequence ID" value="UWP85393.1"/>
    <property type="molecule type" value="Genomic_DNA"/>
</dbReference>
<dbReference type="SUPFAM" id="SSF102405">
    <property type="entry name" value="MCP/YpsA-like"/>
    <property type="match status" value="1"/>
</dbReference>
<evidence type="ECO:0000256" key="2">
    <source>
        <dbReference type="RuleBase" id="RU363015"/>
    </source>
</evidence>